<dbReference type="EMBL" id="LLZH01000318">
    <property type="protein sequence ID" value="KUL25028.1"/>
    <property type="molecule type" value="Genomic_DNA"/>
</dbReference>
<comment type="caution">
    <text evidence="1">The sequence shown here is derived from an EMBL/GenBank/DDBJ whole genome shotgun (WGS) entry which is preliminary data.</text>
</comment>
<dbReference type="Proteomes" id="UP000053244">
    <property type="component" value="Unassembled WGS sequence"/>
</dbReference>
<accession>A0A101JDY8</accession>
<reference evidence="1 2" key="1">
    <citation type="submission" date="2015-10" db="EMBL/GenBank/DDBJ databases">
        <authorList>
            <person name="Gilbert D.G."/>
        </authorList>
    </citation>
    <scope>NUCLEOTIDE SEQUENCE [LARGE SCALE GENOMIC DNA]</scope>
    <source>
        <strain evidence="1 2">NRRL B-16712</strain>
    </source>
</reference>
<proteinExistence type="predicted"/>
<evidence type="ECO:0000313" key="2">
    <source>
        <dbReference type="Proteomes" id="UP000053244"/>
    </source>
</evidence>
<keyword evidence="2" id="KW-1185">Reference proteome</keyword>
<gene>
    <name evidence="1" type="ORF">ADL15_42975</name>
</gene>
<evidence type="ECO:0008006" key="3">
    <source>
        <dbReference type="Google" id="ProtNLM"/>
    </source>
</evidence>
<dbReference type="OrthoDB" id="3298237at2"/>
<organism evidence="1 2">
    <name type="scientific">Actinoplanes awajinensis subsp. mycoplanecinus</name>
    <dbReference type="NCBI Taxonomy" id="135947"/>
    <lineage>
        <taxon>Bacteria</taxon>
        <taxon>Bacillati</taxon>
        <taxon>Actinomycetota</taxon>
        <taxon>Actinomycetes</taxon>
        <taxon>Micromonosporales</taxon>
        <taxon>Micromonosporaceae</taxon>
        <taxon>Actinoplanes</taxon>
    </lineage>
</organism>
<dbReference type="RefSeq" id="WP_067704825.1">
    <property type="nucleotide sequence ID" value="NZ_LLZH01000318.1"/>
</dbReference>
<dbReference type="AlphaFoldDB" id="A0A101JDY8"/>
<evidence type="ECO:0000313" key="1">
    <source>
        <dbReference type="EMBL" id="KUL25028.1"/>
    </source>
</evidence>
<name>A0A101JDY8_9ACTN</name>
<protein>
    <recommendedName>
        <fullName evidence="3">PE domain-containing protein</fullName>
    </recommendedName>
</protein>
<sequence length="125" mass="13479">MGEFVQIRTSPADIVTIANSIRSRGEALERAVAAHLPAIEERERREKTFPPDEFTGDFHEQYTAPATGVRGTPSTVNQAVREAALFCAEQLTHIGEYVAGAMATYDVTDQQGGADIAAAGHHDPQ</sequence>